<keyword evidence="4" id="KW-0597">Phosphoprotein</keyword>
<dbReference type="SMART" id="SM00829">
    <property type="entry name" value="PKS_ER"/>
    <property type="match status" value="1"/>
</dbReference>
<comment type="catalytic activity">
    <reaction evidence="41">
        <text>(2E)-octadecenoyl-[ACP] + NADPH + H(+) = octadecanoyl-[ACP] + NADP(+)</text>
        <dbReference type="Rhea" id="RHEA:41928"/>
        <dbReference type="Rhea" id="RHEA-COMP:9655"/>
        <dbReference type="Rhea" id="RHEA-COMP:9656"/>
        <dbReference type="ChEBI" id="CHEBI:15378"/>
        <dbReference type="ChEBI" id="CHEBI:57783"/>
        <dbReference type="ChEBI" id="CHEBI:58349"/>
        <dbReference type="ChEBI" id="CHEBI:78489"/>
        <dbReference type="ChEBI" id="CHEBI:78495"/>
    </reaction>
    <physiologicalReaction direction="left-to-right" evidence="41">
        <dbReference type="Rhea" id="RHEA:41929"/>
    </physiologicalReaction>
</comment>
<comment type="catalytic activity">
    <reaction evidence="22">
        <text>a (3R)-hydroxyacyl-[ACP] + NADP(+) = a 3-oxoacyl-[ACP] + NADPH + H(+)</text>
        <dbReference type="Rhea" id="RHEA:17397"/>
        <dbReference type="Rhea" id="RHEA-COMP:9916"/>
        <dbReference type="Rhea" id="RHEA-COMP:9945"/>
        <dbReference type="ChEBI" id="CHEBI:15378"/>
        <dbReference type="ChEBI" id="CHEBI:57783"/>
        <dbReference type="ChEBI" id="CHEBI:58349"/>
        <dbReference type="ChEBI" id="CHEBI:78776"/>
        <dbReference type="ChEBI" id="CHEBI:78827"/>
        <dbReference type="EC" id="1.1.1.100"/>
    </reaction>
    <physiologicalReaction direction="right-to-left" evidence="22">
        <dbReference type="Rhea" id="RHEA:17399"/>
    </physiologicalReaction>
</comment>
<comment type="catalytic activity">
    <reaction evidence="40">
        <text>3-oxotetradecanoyl-[ACP] + NADPH + H(+) = (3R)-hydroxytetradecanoyl-[ACP] + NADP(+)</text>
        <dbReference type="Rhea" id="RHEA:41888"/>
        <dbReference type="Rhea" id="RHEA-COMP:9645"/>
        <dbReference type="Rhea" id="RHEA-COMP:9646"/>
        <dbReference type="ChEBI" id="CHEBI:15378"/>
        <dbReference type="ChEBI" id="CHEBI:57783"/>
        <dbReference type="ChEBI" id="CHEBI:58349"/>
        <dbReference type="ChEBI" id="CHEBI:78473"/>
        <dbReference type="ChEBI" id="CHEBI:78474"/>
    </reaction>
    <physiologicalReaction direction="left-to-right" evidence="40">
        <dbReference type="Rhea" id="RHEA:41889"/>
    </physiologicalReaction>
</comment>
<evidence type="ECO:0000256" key="2">
    <source>
        <dbReference type="ARBA" id="ARBA00006484"/>
    </source>
</evidence>
<dbReference type="Proteomes" id="UP000047420">
    <property type="component" value="Unassembled WGS sequence"/>
</dbReference>
<dbReference type="InterPro" id="IPR050444">
    <property type="entry name" value="Polyketide_Synthase"/>
</dbReference>
<dbReference type="SMART" id="SM00826">
    <property type="entry name" value="PKS_DH"/>
    <property type="match status" value="1"/>
</dbReference>
<reference evidence="54 55" key="1">
    <citation type="submission" date="2015-03" db="EMBL/GenBank/DDBJ databases">
        <authorList>
            <consortium name="Pathogen Informatics"/>
            <person name="Murphy D."/>
        </authorList>
    </citation>
    <scope>NUCLEOTIDE SEQUENCE [LARGE SCALE GENOMIC DNA]</scope>
    <source>
        <strain evidence="54 55">WP-931201</strain>
    </source>
</reference>
<evidence type="ECO:0000256" key="29">
    <source>
        <dbReference type="ARBA" id="ARBA00047953"/>
    </source>
</evidence>
<evidence type="ECO:0000256" key="1">
    <source>
        <dbReference type="ARBA" id="ARBA00005194"/>
    </source>
</evidence>
<evidence type="ECO:0000256" key="50">
    <source>
        <dbReference type="PROSITE-ProRule" id="PRU01363"/>
    </source>
</evidence>
<evidence type="ECO:0000256" key="30">
    <source>
        <dbReference type="ARBA" id="ARBA00047961"/>
    </source>
</evidence>
<dbReference type="Pfam" id="PF02801">
    <property type="entry name" value="Ketoacyl-synt_C"/>
    <property type="match status" value="1"/>
</dbReference>
<dbReference type="InterPro" id="IPR001227">
    <property type="entry name" value="Ac_transferase_dom_sf"/>
</dbReference>
<evidence type="ECO:0000256" key="35">
    <source>
        <dbReference type="ARBA" id="ARBA00048506"/>
    </source>
</evidence>
<comment type="catalytic activity">
    <reaction evidence="24">
        <text>tetradecanoyl-[ACP] + malonyl-[ACP] + H(+) = 3-oxohexadecanoyl-[ACP] + holo-[ACP] + CO2</text>
        <dbReference type="Rhea" id="RHEA:41900"/>
        <dbReference type="Rhea" id="RHEA-COMP:9623"/>
        <dbReference type="Rhea" id="RHEA-COMP:9648"/>
        <dbReference type="Rhea" id="RHEA-COMP:9649"/>
        <dbReference type="Rhea" id="RHEA-COMP:9685"/>
        <dbReference type="ChEBI" id="CHEBI:15378"/>
        <dbReference type="ChEBI" id="CHEBI:16526"/>
        <dbReference type="ChEBI" id="CHEBI:64479"/>
        <dbReference type="ChEBI" id="CHEBI:78449"/>
        <dbReference type="ChEBI" id="CHEBI:78477"/>
        <dbReference type="ChEBI" id="CHEBI:78478"/>
    </reaction>
    <physiologicalReaction direction="left-to-right" evidence="24">
        <dbReference type="Rhea" id="RHEA:41901"/>
    </physiologicalReaction>
</comment>
<dbReference type="EC" id="2.3.1.-" evidence="54"/>
<dbReference type="GO" id="GO:0016746">
    <property type="term" value="F:acyltransferase activity"/>
    <property type="evidence" value="ECO:0007669"/>
    <property type="project" value="UniProtKB-KW"/>
</dbReference>
<evidence type="ECO:0000256" key="38">
    <source>
        <dbReference type="ARBA" id="ARBA00048691"/>
    </source>
</evidence>
<comment type="catalytic activity">
    <reaction evidence="10">
        <text>(3R)-hydroxyoctanoyl-[ACP] = (2E)-octenoyl-[ACP] + H2O</text>
        <dbReference type="Rhea" id="RHEA:41844"/>
        <dbReference type="Rhea" id="RHEA-COMP:9634"/>
        <dbReference type="Rhea" id="RHEA-COMP:9635"/>
        <dbReference type="ChEBI" id="CHEBI:15377"/>
        <dbReference type="ChEBI" id="CHEBI:78461"/>
        <dbReference type="ChEBI" id="CHEBI:78462"/>
    </reaction>
    <physiologicalReaction direction="left-to-right" evidence="10">
        <dbReference type="Rhea" id="RHEA:41845"/>
    </physiologicalReaction>
</comment>
<evidence type="ECO:0000259" key="51">
    <source>
        <dbReference type="PROSITE" id="PS50075"/>
    </source>
</evidence>
<dbReference type="InterPro" id="IPR006162">
    <property type="entry name" value="Ppantetheine_attach_site"/>
</dbReference>
<dbReference type="EMBL" id="CVMG01000016">
    <property type="protein sequence ID" value="CRG50754.1"/>
    <property type="molecule type" value="Genomic_DNA"/>
</dbReference>
<feature type="domain" description="Ketosynthase family 3 (KS3)" evidence="52">
    <location>
        <begin position="5"/>
        <end position="434"/>
    </location>
</feature>
<dbReference type="InterPro" id="IPR049900">
    <property type="entry name" value="PKS_mFAS_DH"/>
</dbReference>
<evidence type="ECO:0000256" key="21">
    <source>
        <dbReference type="ARBA" id="ARBA00047394"/>
    </source>
</evidence>
<dbReference type="Pfam" id="PF21089">
    <property type="entry name" value="PKS_DH_N"/>
    <property type="match status" value="1"/>
</dbReference>
<evidence type="ECO:0000256" key="37">
    <source>
        <dbReference type="ARBA" id="ARBA00048650"/>
    </source>
</evidence>
<dbReference type="SMART" id="SM00822">
    <property type="entry name" value="PKS_KR"/>
    <property type="match status" value="1"/>
</dbReference>
<comment type="catalytic activity">
    <reaction evidence="28">
        <text>(2E)-hexenoyl-[ACP] + NADPH + H(+) = hexanoyl-[ACP] + NADP(+)</text>
        <dbReference type="Rhea" id="RHEA:41832"/>
        <dbReference type="Rhea" id="RHEA-COMP:9631"/>
        <dbReference type="Rhea" id="RHEA-COMP:9632"/>
        <dbReference type="ChEBI" id="CHEBI:15378"/>
        <dbReference type="ChEBI" id="CHEBI:57783"/>
        <dbReference type="ChEBI" id="CHEBI:58349"/>
        <dbReference type="ChEBI" id="CHEBI:78458"/>
        <dbReference type="ChEBI" id="CHEBI:78459"/>
    </reaction>
    <physiologicalReaction direction="left-to-right" evidence="28">
        <dbReference type="Rhea" id="RHEA:41833"/>
    </physiologicalReaction>
</comment>
<evidence type="ECO:0000256" key="27">
    <source>
        <dbReference type="ARBA" id="ARBA00047810"/>
    </source>
</evidence>
<dbReference type="SUPFAM" id="SSF53474">
    <property type="entry name" value="alpha/beta-Hydrolases"/>
    <property type="match status" value="1"/>
</dbReference>
<evidence type="ECO:0000256" key="42">
    <source>
        <dbReference type="ARBA" id="ARBA00049109"/>
    </source>
</evidence>
<dbReference type="Pfam" id="PF00698">
    <property type="entry name" value="Acyl_transf_1"/>
    <property type="match status" value="1"/>
</dbReference>
<evidence type="ECO:0000256" key="45">
    <source>
        <dbReference type="ARBA" id="ARBA00049414"/>
    </source>
</evidence>
<dbReference type="PROSITE" id="PS50075">
    <property type="entry name" value="CARRIER"/>
    <property type="match status" value="1"/>
</dbReference>
<evidence type="ECO:0000256" key="26">
    <source>
        <dbReference type="ARBA" id="ARBA00047578"/>
    </source>
</evidence>
<dbReference type="CDD" id="cd05195">
    <property type="entry name" value="enoyl_red"/>
    <property type="match status" value="1"/>
</dbReference>
<comment type="catalytic activity">
    <reaction evidence="14">
        <text>a (3R)-hydroxyacyl-[ACP] = a (2E)-enoyl-[ACP] + H2O</text>
        <dbReference type="Rhea" id="RHEA:13097"/>
        <dbReference type="Rhea" id="RHEA-COMP:9925"/>
        <dbReference type="Rhea" id="RHEA-COMP:9945"/>
        <dbReference type="ChEBI" id="CHEBI:15377"/>
        <dbReference type="ChEBI" id="CHEBI:78784"/>
        <dbReference type="ChEBI" id="CHEBI:78827"/>
        <dbReference type="EC" id="4.2.1.59"/>
    </reaction>
    <physiologicalReaction direction="left-to-right" evidence="14">
        <dbReference type="Rhea" id="RHEA:13098"/>
    </physiologicalReaction>
</comment>
<evidence type="ECO:0000256" key="33">
    <source>
        <dbReference type="ARBA" id="ARBA00048289"/>
    </source>
</evidence>
<dbReference type="SUPFAM" id="SSF53901">
    <property type="entry name" value="Thiolase-like"/>
    <property type="match status" value="1"/>
</dbReference>
<comment type="catalytic activity">
    <reaction evidence="38">
        <text>holo-[ACP] + acetyl-CoA = acetyl-[ACP] + CoA</text>
        <dbReference type="Rhea" id="RHEA:41788"/>
        <dbReference type="Rhea" id="RHEA-COMP:9621"/>
        <dbReference type="Rhea" id="RHEA-COMP:9685"/>
        <dbReference type="ChEBI" id="CHEBI:57287"/>
        <dbReference type="ChEBI" id="CHEBI:57288"/>
        <dbReference type="ChEBI" id="CHEBI:64479"/>
        <dbReference type="ChEBI" id="CHEBI:78446"/>
        <dbReference type="EC" id="2.3.1.38"/>
    </reaction>
    <physiologicalReaction direction="left-to-right" evidence="38">
        <dbReference type="Rhea" id="RHEA:41789"/>
    </physiologicalReaction>
</comment>
<dbReference type="SUPFAM" id="SSF55048">
    <property type="entry name" value="Probable ACP-binding domain of malonyl-CoA ACP transacylase"/>
    <property type="match status" value="1"/>
</dbReference>
<comment type="catalytic activity">
    <reaction evidence="36">
        <text>3-oxohexanoyl-[ACP] + NADPH + H(+) = (3R)-hydroxyhexanoyl-[ACP] + NADP(+)</text>
        <dbReference type="Rhea" id="RHEA:41824"/>
        <dbReference type="Rhea" id="RHEA-COMP:9629"/>
        <dbReference type="Rhea" id="RHEA-COMP:9630"/>
        <dbReference type="ChEBI" id="CHEBI:15378"/>
        <dbReference type="ChEBI" id="CHEBI:57783"/>
        <dbReference type="ChEBI" id="CHEBI:58349"/>
        <dbReference type="ChEBI" id="CHEBI:78456"/>
        <dbReference type="ChEBI" id="CHEBI:78457"/>
    </reaction>
    <physiologicalReaction direction="left-to-right" evidence="36">
        <dbReference type="Rhea" id="RHEA:41825"/>
    </physiologicalReaction>
</comment>
<evidence type="ECO:0000256" key="49">
    <source>
        <dbReference type="ARBA" id="ARBA00049533"/>
    </source>
</evidence>
<evidence type="ECO:0000256" key="8">
    <source>
        <dbReference type="ARBA" id="ARBA00023239"/>
    </source>
</evidence>
<keyword evidence="5 54" id="KW-0808">Transferase</keyword>
<comment type="catalytic activity">
    <reaction evidence="47">
        <text>butanoyl-[ACP] + malonyl-[ACP] + H(+) = 3-oxohexanoyl-[ACP] + holo-[ACP] + CO2</text>
        <dbReference type="Rhea" id="RHEA:41820"/>
        <dbReference type="Rhea" id="RHEA-COMP:9623"/>
        <dbReference type="Rhea" id="RHEA-COMP:9628"/>
        <dbReference type="Rhea" id="RHEA-COMP:9629"/>
        <dbReference type="Rhea" id="RHEA-COMP:9685"/>
        <dbReference type="ChEBI" id="CHEBI:15378"/>
        <dbReference type="ChEBI" id="CHEBI:16526"/>
        <dbReference type="ChEBI" id="CHEBI:64479"/>
        <dbReference type="ChEBI" id="CHEBI:78449"/>
        <dbReference type="ChEBI" id="CHEBI:78454"/>
        <dbReference type="ChEBI" id="CHEBI:78456"/>
    </reaction>
    <physiologicalReaction direction="left-to-right" evidence="47">
        <dbReference type="Rhea" id="RHEA:41821"/>
    </physiologicalReaction>
</comment>
<dbReference type="Gene3D" id="3.40.366.10">
    <property type="entry name" value="Malonyl-Coenzyme A Acyl Carrier Protein, domain 2"/>
    <property type="match status" value="1"/>
</dbReference>
<dbReference type="Pfam" id="PF16197">
    <property type="entry name" value="KAsynt_C_assoc"/>
    <property type="match status" value="1"/>
</dbReference>
<evidence type="ECO:0000256" key="36">
    <source>
        <dbReference type="ARBA" id="ARBA00048571"/>
    </source>
</evidence>
<dbReference type="Gene3D" id="3.40.47.10">
    <property type="match status" value="1"/>
</dbReference>
<dbReference type="SUPFAM" id="SSF51735">
    <property type="entry name" value="NAD(P)-binding Rossmann-fold domains"/>
    <property type="match status" value="3"/>
</dbReference>
<keyword evidence="7" id="KW-0663">Pyridoxal phosphate</keyword>
<evidence type="ECO:0000256" key="41">
    <source>
        <dbReference type="ARBA" id="ARBA00049019"/>
    </source>
</evidence>
<evidence type="ECO:0000256" key="25">
    <source>
        <dbReference type="ARBA" id="ARBA00047500"/>
    </source>
</evidence>
<comment type="pathway">
    <text evidence="1">Lipid metabolism; fatty acid biosynthesis.</text>
</comment>
<evidence type="ECO:0000256" key="43">
    <source>
        <dbReference type="ARBA" id="ARBA00049171"/>
    </source>
</evidence>
<proteinExistence type="inferred from homology"/>
<evidence type="ECO:0000256" key="40">
    <source>
        <dbReference type="ARBA" id="ARBA00048935"/>
    </source>
</evidence>
<dbReference type="SMART" id="SM00823">
    <property type="entry name" value="PKS_PP"/>
    <property type="match status" value="1"/>
</dbReference>
<evidence type="ECO:0000256" key="13">
    <source>
        <dbReference type="ARBA" id="ARBA00023388"/>
    </source>
</evidence>
<evidence type="ECO:0000256" key="4">
    <source>
        <dbReference type="ARBA" id="ARBA00022553"/>
    </source>
</evidence>
<dbReference type="InterPro" id="IPR014030">
    <property type="entry name" value="Ketoacyl_synth_N"/>
</dbReference>
<comment type="catalytic activity">
    <reaction evidence="33">
        <text>tetradecanoyl-[ACP] + H2O = tetradecanoate + holo-[ACP] + H(+)</text>
        <dbReference type="Rhea" id="RHEA:30123"/>
        <dbReference type="Rhea" id="RHEA-COMP:9648"/>
        <dbReference type="Rhea" id="RHEA-COMP:9685"/>
        <dbReference type="ChEBI" id="CHEBI:15377"/>
        <dbReference type="ChEBI" id="CHEBI:15378"/>
        <dbReference type="ChEBI" id="CHEBI:30807"/>
        <dbReference type="ChEBI" id="CHEBI:64479"/>
        <dbReference type="ChEBI" id="CHEBI:78477"/>
        <dbReference type="EC" id="3.1.2.14"/>
    </reaction>
    <physiologicalReaction direction="left-to-right" evidence="33">
        <dbReference type="Rhea" id="RHEA:30124"/>
    </physiologicalReaction>
</comment>
<dbReference type="SUPFAM" id="SSF47336">
    <property type="entry name" value="ACP-like"/>
    <property type="match status" value="1"/>
</dbReference>
<dbReference type="InterPro" id="IPR020807">
    <property type="entry name" value="PKS_DH"/>
</dbReference>
<comment type="catalytic activity">
    <reaction evidence="20">
        <text>3-oxooctadecanoyl-[ACP] + NADPH + H(+) = (3R)-hydroxyoctadecanoyl-[ACP] + NADP(+)</text>
        <dbReference type="Rhea" id="RHEA:41920"/>
        <dbReference type="Rhea" id="RHEA-COMP:9653"/>
        <dbReference type="Rhea" id="RHEA-COMP:9654"/>
        <dbReference type="ChEBI" id="CHEBI:15378"/>
        <dbReference type="ChEBI" id="CHEBI:57783"/>
        <dbReference type="ChEBI" id="CHEBI:58349"/>
        <dbReference type="ChEBI" id="CHEBI:78487"/>
        <dbReference type="ChEBI" id="CHEBI:78488"/>
    </reaction>
    <physiologicalReaction direction="left-to-right" evidence="20">
        <dbReference type="Rhea" id="RHEA:41921"/>
    </physiologicalReaction>
</comment>
<dbReference type="InterPro" id="IPR049552">
    <property type="entry name" value="PKS_DH_N"/>
</dbReference>
<evidence type="ECO:0000313" key="55">
    <source>
        <dbReference type="Proteomes" id="UP000047420"/>
    </source>
</evidence>
<comment type="catalytic activity">
    <reaction evidence="43">
        <text>(2E)-tetradecenoyl-[ACP] + NADPH + H(+) = tetradecanoyl-[ACP] + NADP(+)</text>
        <dbReference type="Rhea" id="RHEA:41896"/>
        <dbReference type="Rhea" id="RHEA-COMP:9647"/>
        <dbReference type="Rhea" id="RHEA-COMP:9648"/>
        <dbReference type="ChEBI" id="CHEBI:15378"/>
        <dbReference type="ChEBI" id="CHEBI:57783"/>
        <dbReference type="ChEBI" id="CHEBI:58349"/>
        <dbReference type="ChEBI" id="CHEBI:78475"/>
        <dbReference type="ChEBI" id="CHEBI:78477"/>
    </reaction>
    <physiologicalReaction direction="left-to-right" evidence="43">
        <dbReference type="Rhea" id="RHEA:41897"/>
    </physiologicalReaction>
</comment>
<dbReference type="InterPro" id="IPR036291">
    <property type="entry name" value="NAD(P)-bd_dom_sf"/>
</dbReference>
<evidence type="ECO:0000256" key="44">
    <source>
        <dbReference type="ARBA" id="ARBA00049263"/>
    </source>
</evidence>
<evidence type="ECO:0000259" key="52">
    <source>
        <dbReference type="PROSITE" id="PS52004"/>
    </source>
</evidence>
<evidence type="ECO:0000256" key="23">
    <source>
        <dbReference type="ARBA" id="ARBA00047440"/>
    </source>
</evidence>
<comment type="catalytic activity">
    <reaction evidence="29">
        <text>3-oxobutanoyl-[ACP] + NADPH + H(+) = (3R)-hydroxybutanoyl-[ACP] + NADP(+)</text>
        <dbReference type="Rhea" id="RHEA:41804"/>
        <dbReference type="Rhea" id="RHEA-COMP:9625"/>
        <dbReference type="Rhea" id="RHEA-COMP:9626"/>
        <dbReference type="ChEBI" id="CHEBI:15378"/>
        <dbReference type="ChEBI" id="CHEBI:57783"/>
        <dbReference type="ChEBI" id="CHEBI:58349"/>
        <dbReference type="ChEBI" id="CHEBI:78450"/>
        <dbReference type="ChEBI" id="CHEBI:78451"/>
    </reaction>
    <physiologicalReaction direction="left-to-right" evidence="29">
        <dbReference type="Rhea" id="RHEA:41805"/>
    </physiologicalReaction>
</comment>
<keyword evidence="6" id="KW-0702">S-nitrosylation</keyword>
<evidence type="ECO:0000256" key="32">
    <source>
        <dbReference type="ARBA" id="ARBA00048281"/>
    </source>
</evidence>
<dbReference type="InterPro" id="IPR049551">
    <property type="entry name" value="PKS_DH_C"/>
</dbReference>
<comment type="function">
    <text evidence="19">Fatty acid synthetase is a multifunctional enzyme that catalyzes the de novo biosynthesis of long-chain saturated fatty acids starting from acetyl-CoA and malonyl-CoA in the presence of NADPH. This multifunctional protein contains 7 catalytic activities and a site for the binding of the prosthetic group 4'-phosphopantetheine of the acyl carrier protein ([ACP]) domain.</text>
</comment>
<evidence type="ECO:0000256" key="18">
    <source>
        <dbReference type="ARBA" id="ARBA00023402"/>
    </source>
</evidence>
<comment type="catalytic activity">
    <reaction evidence="39">
        <text>hexadecanoyl-[ACP] + H2O = hexadecanoate + holo-[ACP] + H(+)</text>
        <dbReference type="Rhea" id="RHEA:41932"/>
        <dbReference type="Rhea" id="RHEA-COMP:9652"/>
        <dbReference type="Rhea" id="RHEA-COMP:9685"/>
        <dbReference type="ChEBI" id="CHEBI:7896"/>
        <dbReference type="ChEBI" id="CHEBI:15377"/>
        <dbReference type="ChEBI" id="CHEBI:15378"/>
        <dbReference type="ChEBI" id="CHEBI:64479"/>
        <dbReference type="ChEBI" id="CHEBI:78483"/>
        <dbReference type="EC" id="3.1.2.14"/>
    </reaction>
    <physiologicalReaction direction="left-to-right" evidence="39">
        <dbReference type="Rhea" id="RHEA:41933"/>
    </physiologicalReaction>
</comment>
<feature type="active site" description="Proton acceptor; for dehydratase activity" evidence="50">
    <location>
        <position position="941"/>
    </location>
</feature>
<dbReference type="InterPro" id="IPR036736">
    <property type="entry name" value="ACP-like_sf"/>
</dbReference>
<comment type="catalytic activity">
    <reaction evidence="46">
        <text>3-oxooctanoyl-[ACP] + NADPH + H(+) = (3R)-hydroxyoctanoyl-[ACP] + NADP(+)</text>
        <dbReference type="Rhea" id="RHEA:41840"/>
        <dbReference type="Rhea" id="RHEA-COMP:9633"/>
        <dbReference type="Rhea" id="RHEA-COMP:9634"/>
        <dbReference type="ChEBI" id="CHEBI:15378"/>
        <dbReference type="ChEBI" id="CHEBI:57783"/>
        <dbReference type="ChEBI" id="CHEBI:58349"/>
        <dbReference type="ChEBI" id="CHEBI:78460"/>
        <dbReference type="ChEBI" id="CHEBI:78461"/>
    </reaction>
    <physiologicalReaction direction="left-to-right" evidence="46">
        <dbReference type="Rhea" id="RHEA:41841"/>
    </physiologicalReaction>
</comment>
<comment type="catalytic activity">
    <reaction evidence="11">
        <text>(3R)-hydroxydodecanoyl-[ACP] = (2E)-dodecenoyl-[ACP] + H2O</text>
        <dbReference type="Rhea" id="RHEA:41876"/>
        <dbReference type="Rhea" id="RHEA-COMP:9642"/>
        <dbReference type="Rhea" id="RHEA-COMP:9643"/>
        <dbReference type="ChEBI" id="CHEBI:15377"/>
        <dbReference type="ChEBI" id="CHEBI:78470"/>
        <dbReference type="ChEBI" id="CHEBI:78472"/>
    </reaction>
    <physiologicalReaction direction="left-to-right" evidence="11">
        <dbReference type="Rhea" id="RHEA:41877"/>
    </physiologicalReaction>
</comment>
<feature type="domain" description="PKS/mFAS DH" evidence="53">
    <location>
        <begin position="908"/>
        <end position="1194"/>
    </location>
</feature>
<comment type="catalytic activity">
    <reaction evidence="25">
        <text>(2E)-butenoyl-[ACP] + NADPH + H(+) = butanoyl-[ACP] + NADP(+)</text>
        <dbReference type="Rhea" id="RHEA:41812"/>
        <dbReference type="Rhea" id="RHEA-COMP:9627"/>
        <dbReference type="Rhea" id="RHEA-COMP:9628"/>
        <dbReference type="ChEBI" id="CHEBI:15378"/>
        <dbReference type="ChEBI" id="CHEBI:57783"/>
        <dbReference type="ChEBI" id="CHEBI:58349"/>
        <dbReference type="ChEBI" id="CHEBI:78453"/>
        <dbReference type="ChEBI" id="CHEBI:78454"/>
    </reaction>
    <physiologicalReaction direction="left-to-right" evidence="25">
        <dbReference type="Rhea" id="RHEA:41813"/>
    </physiologicalReaction>
</comment>
<evidence type="ECO:0000256" key="17">
    <source>
        <dbReference type="ARBA" id="ARBA00023401"/>
    </source>
</evidence>
<dbReference type="Pfam" id="PF08659">
    <property type="entry name" value="KR"/>
    <property type="match status" value="1"/>
</dbReference>
<dbReference type="InterPro" id="IPR013968">
    <property type="entry name" value="PKS_KR"/>
</dbReference>
<evidence type="ECO:0000256" key="9">
    <source>
        <dbReference type="ARBA" id="ARBA00023268"/>
    </source>
</evidence>
<evidence type="ECO:0000256" key="28">
    <source>
        <dbReference type="ARBA" id="ARBA00047897"/>
    </source>
</evidence>
<comment type="catalytic activity">
    <reaction evidence="44">
        <text>3-oxododecanoyl-[ACP] + NADPH + H(+) = (3R)-hydroxydodecanoyl-[ACP] + NADP(+)</text>
        <dbReference type="Rhea" id="RHEA:41872"/>
        <dbReference type="Rhea" id="RHEA-COMP:9641"/>
        <dbReference type="Rhea" id="RHEA-COMP:9642"/>
        <dbReference type="ChEBI" id="CHEBI:15378"/>
        <dbReference type="ChEBI" id="CHEBI:57783"/>
        <dbReference type="ChEBI" id="CHEBI:58349"/>
        <dbReference type="ChEBI" id="CHEBI:78469"/>
        <dbReference type="ChEBI" id="CHEBI:78470"/>
    </reaction>
    <physiologicalReaction direction="left-to-right" evidence="44">
        <dbReference type="Rhea" id="RHEA:41873"/>
    </physiologicalReaction>
</comment>
<comment type="catalytic activity">
    <reaction evidence="31">
        <text>hexadecanoyl-[ACP] + malonyl-[ACP] + H(+) = 3-oxooctadecanoyl-[ACP] + holo-[ACP] + CO2</text>
        <dbReference type="Rhea" id="RHEA:41916"/>
        <dbReference type="Rhea" id="RHEA-COMP:9623"/>
        <dbReference type="Rhea" id="RHEA-COMP:9652"/>
        <dbReference type="Rhea" id="RHEA-COMP:9653"/>
        <dbReference type="Rhea" id="RHEA-COMP:9685"/>
        <dbReference type="ChEBI" id="CHEBI:15378"/>
        <dbReference type="ChEBI" id="CHEBI:16526"/>
        <dbReference type="ChEBI" id="CHEBI:64479"/>
        <dbReference type="ChEBI" id="CHEBI:78449"/>
        <dbReference type="ChEBI" id="CHEBI:78483"/>
        <dbReference type="ChEBI" id="CHEBI:78487"/>
    </reaction>
    <physiologicalReaction direction="left-to-right" evidence="31">
        <dbReference type="Rhea" id="RHEA:41917"/>
    </physiologicalReaction>
</comment>
<keyword evidence="8" id="KW-0456">Lyase</keyword>
<comment type="catalytic activity">
    <reaction evidence="35">
        <text>a fatty acyl-[ACP] + malonyl-[ACP] + H(+) = a 3-oxoacyl-[ACP] + holo-[ACP] + CO2</text>
        <dbReference type="Rhea" id="RHEA:22836"/>
        <dbReference type="Rhea" id="RHEA-COMP:9623"/>
        <dbReference type="Rhea" id="RHEA-COMP:9685"/>
        <dbReference type="Rhea" id="RHEA-COMP:9916"/>
        <dbReference type="Rhea" id="RHEA-COMP:14125"/>
        <dbReference type="ChEBI" id="CHEBI:15378"/>
        <dbReference type="ChEBI" id="CHEBI:16526"/>
        <dbReference type="ChEBI" id="CHEBI:64479"/>
        <dbReference type="ChEBI" id="CHEBI:78449"/>
        <dbReference type="ChEBI" id="CHEBI:78776"/>
        <dbReference type="ChEBI" id="CHEBI:138651"/>
        <dbReference type="EC" id="2.3.1.41"/>
    </reaction>
    <physiologicalReaction direction="left-to-right" evidence="35">
        <dbReference type="Rhea" id="RHEA:22837"/>
    </physiologicalReaction>
</comment>
<dbReference type="InterPro" id="IPR016035">
    <property type="entry name" value="Acyl_Trfase/lysoPLipase"/>
</dbReference>
<comment type="catalytic activity">
    <reaction evidence="21">
        <text>hexanoyl-[ACP] + malonyl-[ACP] + H(+) = 3-oxooctanoyl-[ACP] + holo-[ACP] + CO2</text>
        <dbReference type="Rhea" id="RHEA:41836"/>
        <dbReference type="Rhea" id="RHEA-COMP:9623"/>
        <dbReference type="Rhea" id="RHEA-COMP:9632"/>
        <dbReference type="Rhea" id="RHEA-COMP:9633"/>
        <dbReference type="Rhea" id="RHEA-COMP:9685"/>
        <dbReference type="ChEBI" id="CHEBI:15378"/>
        <dbReference type="ChEBI" id="CHEBI:16526"/>
        <dbReference type="ChEBI" id="CHEBI:64479"/>
        <dbReference type="ChEBI" id="CHEBI:78449"/>
        <dbReference type="ChEBI" id="CHEBI:78459"/>
        <dbReference type="ChEBI" id="CHEBI:78460"/>
    </reaction>
    <physiologicalReaction direction="left-to-right" evidence="21">
        <dbReference type="Rhea" id="RHEA:41837"/>
    </physiologicalReaction>
</comment>
<evidence type="ECO:0000256" key="19">
    <source>
        <dbReference type="ARBA" id="ARBA00023442"/>
    </source>
</evidence>
<dbReference type="CDD" id="cd05274">
    <property type="entry name" value="KR_FAS_SDR_x"/>
    <property type="match status" value="1"/>
</dbReference>
<comment type="catalytic activity">
    <reaction evidence="23">
        <text>3-oxodecanoyl-[ACP] + NADPH + H(+) = (3R)-hydroxydecanoyl-[ACP] + NADP(+)</text>
        <dbReference type="Rhea" id="RHEA:41856"/>
        <dbReference type="Rhea" id="RHEA-COMP:9637"/>
        <dbReference type="Rhea" id="RHEA-COMP:9638"/>
        <dbReference type="ChEBI" id="CHEBI:15378"/>
        <dbReference type="ChEBI" id="CHEBI:57783"/>
        <dbReference type="ChEBI" id="CHEBI:58349"/>
        <dbReference type="ChEBI" id="CHEBI:78464"/>
        <dbReference type="ChEBI" id="CHEBI:78466"/>
    </reaction>
    <physiologicalReaction direction="left-to-right" evidence="23">
        <dbReference type="Rhea" id="RHEA:41857"/>
    </physiologicalReaction>
</comment>
<comment type="catalytic activity">
    <reaction evidence="17">
        <text>(3R)-hydroxyhexadecanoyl-[ACP] = (2E)-hexadecenoyl-[ACP] + H2O</text>
        <dbReference type="Rhea" id="RHEA:41908"/>
        <dbReference type="Rhea" id="RHEA-COMP:9650"/>
        <dbReference type="Rhea" id="RHEA-COMP:9651"/>
        <dbReference type="ChEBI" id="CHEBI:15377"/>
        <dbReference type="ChEBI" id="CHEBI:78480"/>
        <dbReference type="ChEBI" id="CHEBI:78481"/>
    </reaction>
    <physiologicalReaction direction="left-to-right" evidence="17">
        <dbReference type="Rhea" id="RHEA:41909"/>
    </physiologicalReaction>
</comment>
<dbReference type="Pfam" id="PF00109">
    <property type="entry name" value="ketoacyl-synt"/>
    <property type="match status" value="1"/>
</dbReference>
<evidence type="ECO:0000259" key="53">
    <source>
        <dbReference type="PROSITE" id="PS52019"/>
    </source>
</evidence>
<dbReference type="InterPro" id="IPR014031">
    <property type="entry name" value="Ketoacyl_synth_C"/>
</dbReference>
<dbReference type="RefSeq" id="WP_042819297.1">
    <property type="nucleotide sequence ID" value="NZ_CBLG010000132.1"/>
</dbReference>
<dbReference type="Gene3D" id="3.40.50.1820">
    <property type="entry name" value="alpha/beta hydrolase"/>
    <property type="match status" value="1"/>
</dbReference>
<comment type="catalytic activity">
    <reaction evidence="34">
        <text>(2E)-octenoyl-[ACP] + NADPH + H(+) = octanoyl-[ACP] + NADP(+)</text>
        <dbReference type="Rhea" id="RHEA:41848"/>
        <dbReference type="Rhea" id="RHEA-COMP:9635"/>
        <dbReference type="Rhea" id="RHEA-COMP:9636"/>
        <dbReference type="ChEBI" id="CHEBI:15378"/>
        <dbReference type="ChEBI" id="CHEBI:57783"/>
        <dbReference type="ChEBI" id="CHEBI:58349"/>
        <dbReference type="ChEBI" id="CHEBI:78462"/>
        <dbReference type="ChEBI" id="CHEBI:78463"/>
    </reaction>
    <physiologicalReaction direction="left-to-right" evidence="34">
        <dbReference type="Rhea" id="RHEA:41849"/>
    </physiologicalReaction>
</comment>
<dbReference type="Gene3D" id="3.90.180.10">
    <property type="entry name" value="Medium-chain alcohol dehydrogenases, catalytic domain"/>
    <property type="match status" value="1"/>
</dbReference>
<evidence type="ECO:0000256" key="48">
    <source>
        <dbReference type="ARBA" id="ARBA00049521"/>
    </source>
</evidence>
<dbReference type="Pfam" id="PF13602">
    <property type="entry name" value="ADH_zinc_N_2"/>
    <property type="match status" value="1"/>
</dbReference>
<dbReference type="Pfam" id="PF00550">
    <property type="entry name" value="PP-binding"/>
    <property type="match status" value="1"/>
</dbReference>
<dbReference type="InterPro" id="IPR042104">
    <property type="entry name" value="PKS_dehydratase_sf"/>
</dbReference>
<evidence type="ECO:0000256" key="14">
    <source>
        <dbReference type="ARBA" id="ARBA00023394"/>
    </source>
</evidence>
<organism evidence="54 55">
    <name type="scientific">Yersinia wautersii</name>
    <dbReference type="NCBI Taxonomy" id="1341643"/>
    <lineage>
        <taxon>Bacteria</taxon>
        <taxon>Pseudomonadati</taxon>
        <taxon>Pseudomonadota</taxon>
        <taxon>Gammaproteobacteria</taxon>
        <taxon>Enterobacterales</taxon>
        <taxon>Yersiniaceae</taxon>
        <taxon>Yersinia</taxon>
    </lineage>
</organism>
<name>A0ABM9TGJ2_9GAMM</name>
<dbReference type="InterPro" id="IPR011032">
    <property type="entry name" value="GroES-like_sf"/>
</dbReference>
<dbReference type="InterPro" id="IPR016039">
    <property type="entry name" value="Thiolase-like"/>
</dbReference>
<dbReference type="PROSITE" id="PS52004">
    <property type="entry name" value="KS3_2"/>
    <property type="match status" value="1"/>
</dbReference>
<comment type="catalytic activity">
    <reaction evidence="18">
        <text>(3R)-hydroxybutanoyl-[ACP] = (2E)-butenoyl-[ACP] + H2O</text>
        <dbReference type="Rhea" id="RHEA:41808"/>
        <dbReference type="Rhea" id="RHEA-COMP:9626"/>
        <dbReference type="Rhea" id="RHEA-COMP:9627"/>
        <dbReference type="ChEBI" id="CHEBI:15377"/>
        <dbReference type="ChEBI" id="CHEBI:78451"/>
        <dbReference type="ChEBI" id="CHEBI:78453"/>
    </reaction>
    <physiologicalReaction direction="left-to-right" evidence="18">
        <dbReference type="Rhea" id="RHEA:41809"/>
    </physiologicalReaction>
</comment>
<dbReference type="CDD" id="cd00833">
    <property type="entry name" value="PKS"/>
    <property type="match status" value="1"/>
</dbReference>
<dbReference type="InterPro" id="IPR018201">
    <property type="entry name" value="Ketoacyl_synth_AS"/>
</dbReference>
<dbReference type="InterPro" id="IPR020841">
    <property type="entry name" value="PKS_Beta-ketoAc_synthase_dom"/>
</dbReference>
<evidence type="ECO:0000256" key="22">
    <source>
        <dbReference type="ARBA" id="ARBA00047400"/>
    </source>
</evidence>
<evidence type="ECO:0000256" key="11">
    <source>
        <dbReference type="ARBA" id="ARBA00023351"/>
    </source>
</evidence>
<dbReference type="PROSITE" id="PS00606">
    <property type="entry name" value="KS3_1"/>
    <property type="match status" value="1"/>
</dbReference>
<dbReference type="InterPro" id="IPR009081">
    <property type="entry name" value="PP-bd_ACP"/>
</dbReference>
<comment type="catalytic activity">
    <reaction evidence="42">
        <text>decanoyl-[ACP] + malonyl-[ACP] + H(+) = 3-oxododecanoyl-[ACP] + holo-[ACP] + CO2</text>
        <dbReference type="Rhea" id="RHEA:41868"/>
        <dbReference type="Rhea" id="RHEA-COMP:9623"/>
        <dbReference type="Rhea" id="RHEA-COMP:9640"/>
        <dbReference type="Rhea" id="RHEA-COMP:9641"/>
        <dbReference type="Rhea" id="RHEA-COMP:9685"/>
        <dbReference type="ChEBI" id="CHEBI:15378"/>
        <dbReference type="ChEBI" id="CHEBI:16526"/>
        <dbReference type="ChEBI" id="CHEBI:64479"/>
        <dbReference type="ChEBI" id="CHEBI:78449"/>
        <dbReference type="ChEBI" id="CHEBI:78468"/>
        <dbReference type="ChEBI" id="CHEBI:78469"/>
    </reaction>
    <physiologicalReaction direction="left-to-right" evidence="42">
        <dbReference type="Rhea" id="RHEA:41869"/>
    </physiologicalReaction>
</comment>
<keyword evidence="55" id="KW-1185">Reference proteome</keyword>
<dbReference type="PANTHER" id="PTHR45681">
    <property type="entry name" value="POLYKETIDE SYNTHASE 44-RELATED"/>
    <property type="match status" value="1"/>
</dbReference>
<dbReference type="Gene3D" id="3.40.50.720">
    <property type="entry name" value="NAD(P)-binding Rossmann-like Domain"/>
    <property type="match status" value="3"/>
</dbReference>
<comment type="caution">
    <text evidence="54">The sequence shown here is derived from an EMBL/GenBank/DDBJ whole genome shotgun (WGS) entry which is preliminary data.</text>
</comment>
<dbReference type="SUPFAM" id="SSF52151">
    <property type="entry name" value="FabD/lysophospholipase-like"/>
    <property type="match status" value="1"/>
</dbReference>
<evidence type="ECO:0000256" key="39">
    <source>
        <dbReference type="ARBA" id="ARBA00048704"/>
    </source>
</evidence>
<evidence type="ECO:0000256" key="34">
    <source>
        <dbReference type="ARBA" id="ARBA00048420"/>
    </source>
</evidence>
<comment type="catalytic activity">
    <reaction evidence="49">
        <text>octanoyl-[ACP] + malonyl-[ACP] + H(+) = 3-oxodecanoyl-[ACP] + holo-[ACP] + CO2</text>
        <dbReference type="Rhea" id="RHEA:41852"/>
        <dbReference type="Rhea" id="RHEA-COMP:9623"/>
        <dbReference type="Rhea" id="RHEA-COMP:9636"/>
        <dbReference type="Rhea" id="RHEA-COMP:9637"/>
        <dbReference type="Rhea" id="RHEA-COMP:9685"/>
        <dbReference type="ChEBI" id="CHEBI:15378"/>
        <dbReference type="ChEBI" id="CHEBI:16526"/>
        <dbReference type="ChEBI" id="CHEBI:64479"/>
        <dbReference type="ChEBI" id="CHEBI:78449"/>
        <dbReference type="ChEBI" id="CHEBI:78463"/>
        <dbReference type="ChEBI" id="CHEBI:78464"/>
    </reaction>
    <physiologicalReaction direction="left-to-right" evidence="49">
        <dbReference type="Rhea" id="RHEA:41853"/>
    </physiologicalReaction>
</comment>
<dbReference type="InterPro" id="IPR057326">
    <property type="entry name" value="KR_dom"/>
</dbReference>
<evidence type="ECO:0000256" key="7">
    <source>
        <dbReference type="ARBA" id="ARBA00022898"/>
    </source>
</evidence>
<feature type="region of interest" description="N-terminal hotdog fold" evidence="50">
    <location>
        <begin position="908"/>
        <end position="1033"/>
    </location>
</feature>
<dbReference type="Pfam" id="PF00975">
    <property type="entry name" value="Thioesterase"/>
    <property type="match status" value="1"/>
</dbReference>
<comment type="catalytic activity">
    <reaction evidence="15">
        <text>(3R)-hydroxytetradecanoyl-[ACP] = (2E)-tetradecenoyl-[ACP] + H2O</text>
        <dbReference type="Rhea" id="RHEA:41892"/>
        <dbReference type="Rhea" id="RHEA-COMP:9646"/>
        <dbReference type="Rhea" id="RHEA-COMP:9647"/>
        <dbReference type="ChEBI" id="CHEBI:15377"/>
        <dbReference type="ChEBI" id="CHEBI:78474"/>
        <dbReference type="ChEBI" id="CHEBI:78475"/>
    </reaction>
    <physiologicalReaction direction="left-to-right" evidence="15">
        <dbReference type="Rhea" id="RHEA:41893"/>
    </physiologicalReaction>
</comment>
<keyword evidence="54" id="KW-0012">Acyltransferase</keyword>
<evidence type="ECO:0000256" key="24">
    <source>
        <dbReference type="ARBA" id="ARBA00047451"/>
    </source>
</evidence>
<dbReference type="SMART" id="SM00825">
    <property type="entry name" value="PKS_KS"/>
    <property type="match status" value="1"/>
</dbReference>
<dbReference type="InterPro" id="IPR020843">
    <property type="entry name" value="ER"/>
</dbReference>
<comment type="catalytic activity">
    <reaction evidence="12">
        <text>(3R)-hydroxyhexanoyl-[ACP] = (2E)-hexenoyl-[ACP] + H2O</text>
        <dbReference type="Rhea" id="RHEA:41828"/>
        <dbReference type="Rhea" id="RHEA-COMP:9630"/>
        <dbReference type="Rhea" id="RHEA-COMP:9631"/>
        <dbReference type="ChEBI" id="CHEBI:15377"/>
        <dbReference type="ChEBI" id="CHEBI:78457"/>
        <dbReference type="ChEBI" id="CHEBI:78458"/>
    </reaction>
    <physiologicalReaction direction="left-to-right" evidence="12">
        <dbReference type="Rhea" id="RHEA:41829"/>
    </physiologicalReaction>
</comment>
<evidence type="ECO:0000256" key="46">
    <source>
        <dbReference type="ARBA" id="ARBA00049422"/>
    </source>
</evidence>
<evidence type="ECO:0000256" key="6">
    <source>
        <dbReference type="ARBA" id="ARBA00022799"/>
    </source>
</evidence>
<feature type="domain" description="Carrier" evidence="51">
    <location>
        <begin position="2035"/>
        <end position="2112"/>
    </location>
</feature>
<evidence type="ECO:0000256" key="3">
    <source>
        <dbReference type="ARBA" id="ARBA00022450"/>
    </source>
</evidence>
<comment type="similarity">
    <text evidence="2">Belongs to the short-chain dehydrogenases/reductases (SDR) family.</text>
</comment>
<dbReference type="InterPro" id="IPR032821">
    <property type="entry name" value="PKS_assoc"/>
</dbReference>
<dbReference type="PANTHER" id="PTHR45681:SF6">
    <property type="entry name" value="POLYKETIDE SYNTHASE 37"/>
    <property type="match status" value="1"/>
</dbReference>
<comment type="catalytic activity">
    <reaction evidence="45">
        <text>3-oxohexadecanoyl-[ACP] + NADPH + H(+) = (3R)-hydroxyhexadecanoyl-[ACP] + NADP(+)</text>
        <dbReference type="Rhea" id="RHEA:41904"/>
        <dbReference type="Rhea" id="RHEA-COMP:9649"/>
        <dbReference type="Rhea" id="RHEA-COMP:9650"/>
        <dbReference type="ChEBI" id="CHEBI:15378"/>
        <dbReference type="ChEBI" id="CHEBI:57783"/>
        <dbReference type="ChEBI" id="CHEBI:58349"/>
        <dbReference type="ChEBI" id="CHEBI:78478"/>
        <dbReference type="ChEBI" id="CHEBI:78480"/>
    </reaction>
    <physiologicalReaction direction="left-to-right" evidence="45">
        <dbReference type="Rhea" id="RHEA:41905"/>
    </physiologicalReaction>
</comment>
<accession>A0ABM9TGJ2</accession>
<feature type="active site" description="Proton donor; for dehydratase activity" evidence="50">
    <location>
        <position position="1109"/>
    </location>
</feature>
<dbReference type="Gene3D" id="3.10.129.110">
    <property type="entry name" value="Polyketide synthase dehydratase"/>
    <property type="match status" value="1"/>
</dbReference>
<comment type="catalytic activity">
    <reaction evidence="16">
        <text>(3R)-hydroxyoctadecanoyl-[ACP] = (2E)-octadecenoyl-[ACP] + H2O</text>
        <dbReference type="Rhea" id="RHEA:41924"/>
        <dbReference type="Rhea" id="RHEA-COMP:9654"/>
        <dbReference type="Rhea" id="RHEA-COMP:9655"/>
        <dbReference type="ChEBI" id="CHEBI:15377"/>
        <dbReference type="ChEBI" id="CHEBI:78488"/>
        <dbReference type="ChEBI" id="CHEBI:78489"/>
    </reaction>
    <physiologicalReaction direction="left-to-right" evidence="16">
        <dbReference type="Rhea" id="RHEA:41925"/>
    </physiologicalReaction>
</comment>
<dbReference type="PROSITE" id="PS52019">
    <property type="entry name" value="PKS_MFAS_DH"/>
    <property type="match status" value="1"/>
</dbReference>
<dbReference type="SMART" id="SM00827">
    <property type="entry name" value="PKS_AT"/>
    <property type="match status" value="1"/>
</dbReference>
<evidence type="ECO:0000256" key="5">
    <source>
        <dbReference type="ARBA" id="ARBA00022679"/>
    </source>
</evidence>
<comment type="catalytic activity">
    <reaction evidence="48">
        <text>(2E)-decenoyl-[ACP] + NADPH + H(+) = decanoyl-[ACP] + NADP(+)</text>
        <dbReference type="Rhea" id="RHEA:41864"/>
        <dbReference type="Rhea" id="RHEA-COMP:9639"/>
        <dbReference type="Rhea" id="RHEA-COMP:9640"/>
        <dbReference type="ChEBI" id="CHEBI:15378"/>
        <dbReference type="ChEBI" id="CHEBI:57783"/>
        <dbReference type="ChEBI" id="CHEBI:58349"/>
        <dbReference type="ChEBI" id="CHEBI:78467"/>
        <dbReference type="ChEBI" id="CHEBI:78468"/>
    </reaction>
    <physiologicalReaction direction="left-to-right" evidence="48">
        <dbReference type="Rhea" id="RHEA:41865"/>
    </physiologicalReaction>
</comment>
<comment type="catalytic activity">
    <reaction evidence="26">
        <text>dodecanoyl-[ACP] + malonyl-[ACP] + H(+) = 3-oxotetradecanoyl-[ACP] + holo-[ACP] + CO2</text>
        <dbReference type="Rhea" id="RHEA:41884"/>
        <dbReference type="Rhea" id="RHEA-COMP:9623"/>
        <dbReference type="Rhea" id="RHEA-COMP:9644"/>
        <dbReference type="Rhea" id="RHEA-COMP:9645"/>
        <dbReference type="Rhea" id="RHEA-COMP:9685"/>
        <dbReference type="ChEBI" id="CHEBI:15378"/>
        <dbReference type="ChEBI" id="CHEBI:16526"/>
        <dbReference type="ChEBI" id="CHEBI:64479"/>
        <dbReference type="ChEBI" id="CHEBI:65264"/>
        <dbReference type="ChEBI" id="CHEBI:78449"/>
        <dbReference type="ChEBI" id="CHEBI:78473"/>
    </reaction>
    <physiologicalReaction direction="left-to-right" evidence="26">
        <dbReference type="Rhea" id="RHEA:41885"/>
    </physiologicalReaction>
</comment>
<evidence type="ECO:0000256" key="10">
    <source>
        <dbReference type="ARBA" id="ARBA00023332"/>
    </source>
</evidence>
<sequence length="2395" mass="267910">MSISKEPIAIVGIGCRMPGKVMSPNDLWILLLEHIDGITCIPMDRWNINEYYDPDINKTGRMKVAKGGFIEGVGLFDNEFFNIFPKEAENIDPQQRLLLQATYEALEDSGDTLDIFRGSKTAVYIGSFANDYQDILADINNRYLITPHAPMGTSLTSLSNRISYFYNLKGPSVTLDTACSSSLVAVHHACQSLWSKESDFAISGGVSININPAMAMMLSKGNFLSPDGACRSFDESSNGYVRGEGVAVVYLKPLSKALASNNKIYGLIRGSACNSDGFTSQGFTVPSANSQTRMLQAAYQSADINIDQVQYIEAHGTGTAIGDPLEAEAFSNIFKRRSECPPLLIGSVKSNIGHLEGASGIAGLIKLALCLHHKYIPANLHFKTGNSNIDFENWRIKVVDSNQEWPTQIDGSPRVGGVNSFGAGGTNAHVVIEEYIESLPPISVHTLSSPREKNILPTFNLFTCSAQTETALKQLLGSYQNYLSTTQATLNDICFNVGKHRSALRHRIAIIASDCQDLNNKIDSFLQGNIVNGIEYTKRREKKPRMAFIFTGQGPQWYAMGRQLAEDEPIFALFIRKIDHLFFNLSGWSLLAEMNRSQTESNIHDTQVVQPALMAIQIALTELWKHYGIEPEGVIGHSLGEIAAAYAAGALTLEQAVEVIYQRSRILYEAAGKGGMLAVGLGLQDTEYLIADLADTVSIAAVNGPESVTLSGDLVALDSLIQSLEARDIFHRFLKVEVAYHSHHMDPLKQDFLASFPHIRAEKSHIPIYSTVTGKQEDGTHLEKDYWYKNARQPVYFSPTLAQMLDDGFDTFVEIGPHPALSNNAVELFTQRRADAQVYPSMRRQESESLRFRQTMGALHIAGVSMDWHKICPNAVRLYDLPCYPWQQSHFWNESRLHREQRLLHRFHPHITHHRNSGVSQAIHIFTLFLDQYADPYLSDHRMDDIPLFPATGYLELATAAARKAFGSAFNCLEDIYFKNGLFLSDDAEAIEASLEIYSEEGRYWIMSRNHHDENPEWIKNSSGRINCLDEKKPPIEVSLSELQKKINDRLPIQPMYNGLKRGGLDYGPTFKMVENVWVSPGEILAKIRLHPSQEYGKEFFLLHPSILDMCANIIYSVRLEEPDIEIGVYLPIYIERYTLFHSPKSSVVWSYLKIVENSLEFLQGNIIVLDEDGETVAEFWGLRLKYIIGSRKNEDGLGYRNCYEQQWKPATEFSVKPIQGVDVLLIGDSSYDHHEFIHMLSEAHVNIITLGEAAGFDWPVDLQDQQAVRNVLQKVKSHYPTIGRIVITLSFGQTGADDLYRRTEILVWKILNIHHAIIENKIQTVIWYLNNNSERVIMEDNDINLVGSVVLGLARVMNNEYPMAVCKIVDLGGHHSQQLQLLISLIASVTSGGNEHEFAIRNNKLFIRRLEKISKNSITKELTGSGSNYQAFLAIPQNANSLQFRQFMVPALGDNDVEIAVKAASLYGDCQPINNQLGRECAGVITRVGSAVNQFKYGDEVLALCEYAIAGTVIVTEHRVAHKPAHLSFEQAATLPADYLNVHHCLFSLAGLKSGEKLLIHHATRGLGIAAIHLAQQRDAIIFATADTEAERVFLTGMGIKYIYDSRSLNFYELIMTDTQGEGVDVILNSLTGKGAIQGIRCLAFLGRFIDIASDKTENCGIFQESWSDNISYFSVDIPRLSTENPAFEAQLFIDIIRPHVGTTPLPPQPFTAFPVTELPAALAWQDQDTAIGKVVINMEDQTVNALPAIDFVLSAQKVYLITGGGTGLGLELAQWMVSKGARKLVLANRSGPKNDHDRAVIDELQQRQIVLLLLQVDITSAIDVAEMVVQARTLGPLGGVIHCAAVLKNDVIQNIERESISAAYSAKAMGAWYLHQALPDKELDFFLIISSMTSIFGLPGQSIYSAANNFVEKLVDYRRLEGLPAQSISFGILGEFAGMSRDVDLLVNMLEGQGLLTMTLKQAIANIECVLFDGVSNRMAANIDWQRFSDYFKHLRSDQRLSHLFLKNISDTKNTQSDGESLREKIQAMDVSAGENALLEQLSHALARILGCPVDKIEPTKSLATIGMDSLMLNQLRHWIQQQLEVNYPLMRMVKGPSLLVLASELKQMLAHTQKLQTTHSDDSGITSEPDVEVVNRWFVRLKRKEGEAPKKYKLFMVPSMGAGATMFAHFLYNPPTDCEVYSVQLPGRENRLHEDIYTHLTPLLNDLEKALMDVVTEDKQQHNWQGDFVIYGHSYGGIIAFELCRLLRRKYGITPIHFFASATMPPQLTGKWKNQDSMRESSITSNSVQKILGLLSYIDDTEFVNKILPGMRRDMPLLMSYEYQEEETLSCPITVFSAIEDEVTQVDEMTRWEELTTSRFQQFLVHGDHWFVSRNKEFIGEKITAELRIDSL</sequence>
<dbReference type="Pfam" id="PF14765">
    <property type="entry name" value="PS-DH"/>
    <property type="match status" value="1"/>
</dbReference>
<dbReference type="PROSITE" id="PS00012">
    <property type="entry name" value="PHOSPHOPANTETHEINE"/>
    <property type="match status" value="1"/>
</dbReference>
<comment type="catalytic activity">
    <reaction evidence="13">
        <text>(3R)-hydroxydecanoyl-[ACP] = (2E)-decenoyl-[ACP] + H2O</text>
        <dbReference type="Rhea" id="RHEA:41860"/>
        <dbReference type="Rhea" id="RHEA-COMP:9638"/>
        <dbReference type="Rhea" id="RHEA-COMP:9639"/>
        <dbReference type="ChEBI" id="CHEBI:15377"/>
        <dbReference type="ChEBI" id="CHEBI:78466"/>
        <dbReference type="ChEBI" id="CHEBI:78467"/>
    </reaction>
    <physiologicalReaction direction="left-to-right" evidence="13">
        <dbReference type="Rhea" id="RHEA:41861"/>
    </physiologicalReaction>
</comment>
<dbReference type="InterPro" id="IPR001031">
    <property type="entry name" value="Thioesterase"/>
</dbReference>
<dbReference type="InterPro" id="IPR029058">
    <property type="entry name" value="AB_hydrolase_fold"/>
</dbReference>
<dbReference type="InterPro" id="IPR014043">
    <property type="entry name" value="Acyl_transferase_dom"/>
</dbReference>
<feature type="region of interest" description="C-terminal hotdog fold" evidence="50">
    <location>
        <begin position="1048"/>
        <end position="1194"/>
    </location>
</feature>
<protein>
    <submittedName>
        <fullName evidence="54">Yersiniabactin synthetase, HMWP1 component</fullName>
        <ecNumber evidence="54">2.3.1.-</ecNumber>
    </submittedName>
</protein>
<evidence type="ECO:0000256" key="20">
    <source>
        <dbReference type="ARBA" id="ARBA00047300"/>
    </source>
</evidence>
<keyword evidence="9" id="KW-0511">Multifunctional enzyme</keyword>
<comment type="catalytic activity">
    <reaction evidence="27">
        <text>(2E)-hexadecenoyl-[ACP] + NADPH + H(+) = hexadecanoyl-[ACP] + NADP(+)</text>
        <dbReference type="Rhea" id="RHEA:41912"/>
        <dbReference type="Rhea" id="RHEA-COMP:9651"/>
        <dbReference type="Rhea" id="RHEA-COMP:9652"/>
        <dbReference type="ChEBI" id="CHEBI:15378"/>
        <dbReference type="ChEBI" id="CHEBI:57783"/>
        <dbReference type="ChEBI" id="CHEBI:58349"/>
        <dbReference type="ChEBI" id="CHEBI:78481"/>
        <dbReference type="ChEBI" id="CHEBI:78483"/>
    </reaction>
    <physiologicalReaction direction="left-to-right" evidence="27">
        <dbReference type="Rhea" id="RHEA:41913"/>
    </physiologicalReaction>
</comment>
<dbReference type="SUPFAM" id="SSF50129">
    <property type="entry name" value="GroES-like"/>
    <property type="match status" value="1"/>
</dbReference>
<comment type="catalytic activity">
    <reaction evidence="32">
        <text>(2E)-dodecenoyl-[ACP] + NADPH + H(+) = dodecanoyl-[ACP] + NADP(+)</text>
        <dbReference type="Rhea" id="RHEA:41880"/>
        <dbReference type="Rhea" id="RHEA-COMP:9643"/>
        <dbReference type="Rhea" id="RHEA-COMP:9644"/>
        <dbReference type="ChEBI" id="CHEBI:15378"/>
        <dbReference type="ChEBI" id="CHEBI:57783"/>
        <dbReference type="ChEBI" id="CHEBI:58349"/>
        <dbReference type="ChEBI" id="CHEBI:65264"/>
        <dbReference type="ChEBI" id="CHEBI:78472"/>
    </reaction>
    <physiologicalReaction direction="left-to-right" evidence="32">
        <dbReference type="Rhea" id="RHEA:41881"/>
    </physiologicalReaction>
</comment>
<evidence type="ECO:0000313" key="54">
    <source>
        <dbReference type="EMBL" id="CRG50754.1"/>
    </source>
</evidence>
<comment type="catalytic activity">
    <reaction evidence="37">
        <text>a 2,3-saturated acyl-[ACP] + NADP(+) = a (2E)-enoyl-[ACP] + NADPH + H(+)</text>
        <dbReference type="Rhea" id="RHEA:22564"/>
        <dbReference type="Rhea" id="RHEA-COMP:9925"/>
        <dbReference type="Rhea" id="RHEA-COMP:9926"/>
        <dbReference type="ChEBI" id="CHEBI:15378"/>
        <dbReference type="ChEBI" id="CHEBI:57783"/>
        <dbReference type="ChEBI" id="CHEBI:58349"/>
        <dbReference type="ChEBI" id="CHEBI:78784"/>
        <dbReference type="ChEBI" id="CHEBI:78785"/>
        <dbReference type="EC" id="1.3.1.39"/>
    </reaction>
    <physiologicalReaction direction="right-to-left" evidence="37">
        <dbReference type="Rhea" id="RHEA:22566"/>
    </physiologicalReaction>
</comment>
<evidence type="ECO:0000256" key="15">
    <source>
        <dbReference type="ARBA" id="ARBA00023398"/>
    </source>
</evidence>
<evidence type="ECO:0000256" key="16">
    <source>
        <dbReference type="ARBA" id="ARBA00023399"/>
    </source>
</evidence>
<evidence type="ECO:0000256" key="12">
    <source>
        <dbReference type="ARBA" id="ARBA00023373"/>
    </source>
</evidence>
<dbReference type="InterPro" id="IPR020806">
    <property type="entry name" value="PKS_PP-bd"/>
</dbReference>
<dbReference type="InterPro" id="IPR016036">
    <property type="entry name" value="Malonyl_transacylase_ACP-bd"/>
</dbReference>
<evidence type="ECO:0000256" key="31">
    <source>
        <dbReference type="ARBA" id="ARBA00048051"/>
    </source>
</evidence>
<evidence type="ECO:0000256" key="47">
    <source>
        <dbReference type="ARBA" id="ARBA00049449"/>
    </source>
</evidence>
<keyword evidence="3" id="KW-0596">Phosphopantetheine</keyword>
<dbReference type="Gene3D" id="1.10.1200.10">
    <property type="entry name" value="ACP-like"/>
    <property type="match status" value="1"/>
</dbReference>
<dbReference type="Gene3D" id="3.30.70.3290">
    <property type="match status" value="1"/>
</dbReference>
<gene>
    <name evidence="54" type="primary">irp1</name>
    <name evidence="54" type="ORF">ERS008478_02351</name>
</gene>
<comment type="catalytic activity">
    <reaction evidence="30">
        <text>acetyl-[ACP] + malonyl-[ACP] + H(+) = 3-oxobutanoyl-[ACP] + holo-[ACP] + CO2</text>
        <dbReference type="Rhea" id="RHEA:41800"/>
        <dbReference type="Rhea" id="RHEA-COMP:9621"/>
        <dbReference type="Rhea" id="RHEA-COMP:9623"/>
        <dbReference type="Rhea" id="RHEA-COMP:9625"/>
        <dbReference type="Rhea" id="RHEA-COMP:9685"/>
        <dbReference type="ChEBI" id="CHEBI:15378"/>
        <dbReference type="ChEBI" id="CHEBI:16526"/>
        <dbReference type="ChEBI" id="CHEBI:64479"/>
        <dbReference type="ChEBI" id="CHEBI:78446"/>
        <dbReference type="ChEBI" id="CHEBI:78449"/>
        <dbReference type="ChEBI" id="CHEBI:78450"/>
    </reaction>
    <physiologicalReaction direction="left-to-right" evidence="30">
        <dbReference type="Rhea" id="RHEA:41801"/>
    </physiologicalReaction>
</comment>